<accession>A0ABM1XW99</accession>
<keyword evidence="3" id="KW-0472">Membrane</keyword>
<dbReference type="CDD" id="cd09823">
    <property type="entry name" value="peroxinectin_like"/>
    <property type="match status" value="1"/>
</dbReference>
<feature type="region of interest" description="Disordered" evidence="2">
    <location>
        <begin position="859"/>
        <end position="895"/>
    </location>
</feature>
<dbReference type="PRINTS" id="PR00457">
    <property type="entry name" value="ANPEROXIDASE"/>
</dbReference>
<dbReference type="InterPro" id="IPR019791">
    <property type="entry name" value="Haem_peroxidase_animal"/>
</dbReference>
<dbReference type="EnsemblMetazoa" id="AALFPA23_003458.R3837">
    <property type="protein sequence ID" value="AALFPA23_003458.P3837"/>
    <property type="gene ID" value="AALFPA23_003458"/>
</dbReference>
<keyword evidence="3" id="KW-0812">Transmembrane</keyword>
<dbReference type="Pfam" id="PF03098">
    <property type="entry name" value="An_peroxidase"/>
    <property type="match status" value="1"/>
</dbReference>
<dbReference type="PANTHER" id="PTHR11475:SF141">
    <property type="entry name" value="CARDINAL"/>
    <property type="match status" value="1"/>
</dbReference>
<evidence type="ECO:0000313" key="4">
    <source>
        <dbReference type="EnsemblMetazoa" id="AALFPA23_003458.P3837"/>
    </source>
</evidence>
<reference evidence="4" key="2">
    <citation type="submission" date="2025-05" db="UniProtKB">
        <authorList>
            <consortium name="EnsemblMetazoa"/>
        </authorList>
    </citation>
    <scope>IDENTIFICATION</scope>
    <source>
        <strain evidence="4">Foshan</strain>
    </source>
</reference>
<keyword evidence="1" id="KW-0575">Peroxidase</keyword>
<protein>
    <recommendedName>
        <fullName evidence="6">Oxidase/peroxidase</fullName>
    </recommendedName>
</protein>
<dbReference type="Proteomes" id="UP000069940">
    <property type="component" value="Unassembled WGS sequence"/>
</dbReference>
<organism evidence="4 5">
    <name type="scientific">Aedes albopictus</name>
    <name type="common">Asian tiger mosquito</name>
    <name type="synonym">Stegomyia albopicta</name>
    <dbReference type="NCBI Taxonomy" id="7160"/>
    <lineage>
        <taxon>Eukaryota</taxon>
        <taxon>Metazoa</taxon>
        <taxon>Ecdysozoa</taxon>
        <taxon>Arthropoda</taxon>
        <taxon>Hexapoda</taxon>
        <taxon>Insecta</taxon>
        <taxon>Pterygota</taxon>
        <taxon>Neoptera</taxon>
        <taxon>Endopterygota</taxon>
        <taxon>Diptera</taxon>
        <taxon>Nematocera</taxon>
        <taxon>Culicoidea</taxon>
        <taxon>Culicidae</taxon>
        <taxon>Culicinae</taxon>
        <taxon>Aedini</taxon>
        <taxon>Aedes</taxon>
        <taxon>Stegomyia</taxon>
    </lineage>
</organism>
<dbReference type="InterPro" id="IPR037120">
    <property type="entry name" value="Haem_peroxidase_sf_animal"/>
</dbReference>
<dbReference type="SUPFAM" id="SSF48113">
    <property type="entry name" value="Heme-dependent peroxidases"/>
    <property type="match status" value="1"/>
</dbReference>
<keyword evidence="5" id="KW-1185">Reference proteome</keyword>
<feature type="transmembrane region" description="Helical" evidence="3">
    <location>
        <begin position="96"/>
        <end position="119"/>
    </location>
</feature>
<sequence length="895" mass="99714">MMGNVGYRMSYMRLPPRTILSIISSLAVSHLVVVERPGKSHTVLVLHEDLVPEMTDERTPLTSVPPSALDSESSSYVHQLKGHETLRERQVKNFQCWICTAIFGAFIIGIIISLSYVIMGDAKRGASNSTNVTETANFPDLLNLISFPLADEPTPIWDAPNITEQDAADAIAEGEKALGDKELLEEALTAPPVQSATFRHQRAVSTTLAARLASKVGYVENKATNAIARKHNMKKRHRRWSIGKGPAIKMPHQNGTQQCDFNARYRTNNGTCNNKKNPHTYGVALIPFRRQLTPDYGDGVSSPRESVEGKELPSARQVSLQIHRPSYHNDPNFSVMLAVWGQFLDHDITSTALNQGVGGKAIECCDPGQPRHPECFPVPLGPGDPYFHDYNLTCMNFVRSIPAPTGHFGPRQQLNQATAYIDGSVVYGSDDAKVKRLRTGQDGKLRMYVTPDNRELLPISTDPNDGCNEEAMNAAGKYCFESGDERANENLHLTSMHLIWARHHNNLTGELKKVNPDWDDERLFQEARRILAAQMQHITYGEFVPVIVGEDTAERMELAPNPESDRDTYNVSVDPSVANVFAASAFRFAHTLLPGLMKKTHDPTSSPSGIELHKMLFNPYSLYGKTGLDDAIGGAMTTPLGKYDQYFTTELTEHLFEKAQDLLHDRPCGLDLVSLNIQRGRDHGLPSYPHWRRHCRLPPVDTWDQLEKVVDAGSYQQMRKIYGEPENVDVYSGALSEPPVEGGVVGPLITCLLADQFLRLKQGDSFWYERRRGPQRFTRDQLRQIYNTRLSSIICRNSDAITQSPVYLMRKVNREDNPELPCSQLDTFDFSVFRDRKNADSRRVKLATAQVGVVVQPSSSTVVSTNSSTADTTTEGLTTTTTTTSTSMTSDNTLI</sequence>
<keyword evidence="3" id="KW-1133">Transmembrane helix</keyword>
<proteinExistence type="predicted"/>
<evidence type="ECO:0000256" key="3">
    <source>
        <dbReference type="SAM" id="Phobius"/>
    </source>
</evidence>
<evidence type="ECO:0000256" key="1">
    <source>
        <dbReference type="ARBA" id="ARBA00022559"/>
    </source>
</evidence>
<dbReference type="PROSITE" id="PS50292">
    <property type="entry name" value="PEROXIDASE_3"/>
    <property type="match status" value="1"/>
</dbReference>
<dbReference type="InterPro" id="IPR010255">
    <property type="entry name" value="Haem_peroxidase_sf"/>
</dbReference>
<name>A0ABM1XW99_AEDAL</name>
<evidence type="ECO:0000313" key="5">
    <source>
        <dbReference type="Proteomes" id="UP000069940"/>
    </source>
</evidence>
<evidence type="ECO:0000256" key="2">
    <source>
        <dbReference type="SAM" id="MobiDB-lite"/>
    </source>
</evidence>
<dbReference type="RefSeq" id="XP_029733783.2">
    <property type="nucleotide sequence ID" value="XM_029877923.2"/>
</dbReference>
<reference evidence="5" key="1">
    <citation type="journal article" date="2015" name="Proc. Natl. Acad. Sci. U.S.A.">
        <title>Genome sequence of the Asian Tiger mosquito, Aedes albopictus, reveals insights into its biology, genetics, and evolution.</title>
        <authorList>
            <person name="Chen X.G."/>
            <person name="Jiang X."/>
            <person name="Gu J."/>
            <person name="Xu M."/>
            <person name="Wu Y."/>
            <person name="Deng Y."/>
            <person name="Zhang C."/>
            <person name="Bonizzoni M."/>
            <person name="Dermauw W."/>
            <person name="Vontas J."/>
            <person name="Armbruster P."/>
            <person name="Huang X."/>
            <person name="Yang Y."/>
            <person name="Zhang H."/>
            <person name="He W."/>
            <person name="Peng H."/>
            <person name="Liu Y."/>
            <person name="Wu K."/>
            <person name="Chen J."/>
            <person name="Lirakis M."/>
            <person name="Topalis P."/>
            <person name="Van Leeuwen T."/>
            <person name="Hall A.B."/>
            <person name="Jiang X."/>
            <person name="Thorpe C."/>
            <person name="Mueller R.L."/>
            <person name="Sun C."/>
            <person name="Waterhouse R.M."/>
            <person name="Yan G."/>
            <person name="Tu Z.J."/>
            <person name="Fang X."/>
            <person name="James A.A."/>
        </authorList>
    </citation>
    <scope>NUCLEOTIDE SEQUENCE [LARGE SCALE GENOMIC DNA]</scope>
    <source>
        <strain evidence="5">Foshan</strain>
    </source>
</reference>
<evidence type="ECO:0008006" key="6">
    <source>
        <dbReference type="Google" id="ProtNLM"/>
    </source>
</evidence>
<dbReference type="PANTHER" id="PTHR11475">
    <property type="entry name" value="OXIDASE/PEROXIDASE"/>
    <property type="match status" value="1"/>
</dbReference>
<keyword evidence="1" id="KW-0560">Oxidoreductase</keyword>
<dbReference type="GeneID" id="115269315"/>
<dbReference type="Gene3D" id="1.10.640.10">
    <property type="entry name" value="Haem peroxidase domain superfamily, animal type"/>
    <property type="match status" value="1"/>
</dbReference>